<dbReference type="Pfam" id="PF00135">
    <property type="entry name" value="COesterase"/>
    <property type="match status" value="1"/>
</dbReference>
<gene>
    <name evidence="4" type="ORF">QCA50_008081</name>
</gene>
<comment type="similarity">
    <text evidence="1">Belongs to the type-B carboxylesterase/lipase family.</text>
</comment>
<evidence type="ECO:0000256" key="2">
    <source>
        <dbReference type="ARBA" id="ARBA00022801"/>
    </source>
</evidence>
<dbReference type="PANTHER" id="PTHR43918:SF4">
    <property type="entry name" value="CARBOXYLIC ESTER HYDROLASE"/>
    <property type="match status" value="1"/>
</dbReference>
<organism evidence="4 5">
    <name type="scientific">Cerrena zonata</name>
    <dbReference type="NCBI Taxonomy" id="2478898"/>
    <lineage>
        <taxon>Eukaryota</taxon>
        <taxon>Fungi</taxon>
        <taxon>Dikarya</taxon>
        <taxon>Basidiomycota</taxon>
        <taxon>Agaricomycotina</taxon>
        <taxon>Agaricomycetes</taxon>
        <taxon>Polyporales</taxon>
        <taxon>Cerrenaceae</taxon>
        <taxon>Cerrena</taxon>
    </lineage>
</organism>
<keyword evidence="5" id="KW-1185">Reference proteome</keyword>
<dbReference type="PANTHER" id="PTHR43918">
    <property type="entry name" value="ACETYLCHOLINESTERASE"/>
    <property type="match status" value="1"/>
</dbReference>
<protein>
    <recommendedName>
        <fullName evidence="3">Carboxylesterase type B domain-containing protein</fullName>
    </recommendedName>
</protein>
<reference evidence="4 5" key="1">
    <citation type="submission" date="2022-09" db="EMBL/GenBank/DDBJ databases">
        <authorList>
            <person name="Palmer J.M."/>
        </authorList>
    </citation>
    <scope>NUCLEOTIDE SEQUENCE [LARGE SCALE GENOMIC DNA]</scope>
    <source>
        <strain evidence="4 5">DSM 7382</strain>
    </source>
</reference>
<proteinExistence type="inferred from homology"/>
<comment type="caution">
    <text evidence="4">The sequence shown here is derived from an EMBL/GenBank/DDBJ whole genome shotgun (WGS) entry which is preliminary data.</text>
</comment>
<evidence type="ECO:0000313" key="4">
    <source>
        <dbReference type="EMBL" id="KAK7688543.1"/>
    </source>
</evidence>
<evidence type="ECO:0000313" key="5">
    <source>
        <dbReference type="Proteomes" id="UP001385951"/>
    </source>
</evidence>
<dbReference type="SUPFAM" id="SSF53474">
    <property type="entry name" value="alpha/beta-Hydrolases"/>
    <property type="match status" value="1"/>
</dbReference>
<evidence type="ECO:0000259" key="3">
    <source>
        <dbReference type="Pfam" id="PF00135"/>
    </source>
</evidence>
<evidence type="ECO:0000256" key="1">
    <source>
        <dbReference type="ARBA" id="ARBA00005964"/>
    </source>
</evidence>
<dbReference type="GO" id="GO:0052689">
    <property type="term" value="F:carboxylic ester hydrolase activity"/>
    <property type="evidence" value="ECO:0007669"/>
    <property type="project" value="TreeGrafter"/>
</dbReference>
<name>A0AAW0G5J7_9APHY</name>
<dbReference type="InterPro" id="IPR050654">
    <property type="entry name" value="AChE-related_enzymes"/>
</dbReference>
<dbReference type="Proteomes" id="UP001385951">
    <property type="component" value="Unassembled WGS sequence"/>
</dbReference>
<feature type="domain" description="Carboxylesterase type B" evidence="3">
    <location>
        <begin position="14"/>
        <end position="263"/>
    </location>
</feature>
<dbReference type="InterPro" id="IPR002018">
    <property type="entry name" value="CarbesteraseB"/>
</dbReference>
<accession>A0AAW0G5J7</accession>
<keyword evidence="2" id="KW-0378">Hydrolase</keyword>
<dbReference type="Gene3D" id="3.40.50.1820">
    <property type="entry name" value="alpha/beta hydrolase"/>
    <property type="match status" value="1"/>
</dbReference>
<dbReference type="InterPro" id="IPR029058">
    <property type="entry name" value="AB_hydrolase_fold"/>
</dbReference>
<sequence length="296" mass="32999">MESGTYIPFGDITDGQQYYDALVQQTGCSNSTDTLTCLREVPFEQLMIAVNASPSIMSFQSIILAWVPRADGIFMPDSFQRALIDGKVADVPLITGDVDDEGTIFSLAALNISTDEDFRKYTHTIFFPQASPENIDTLARLYPEDPALGSPFDTGFEGAFTPQFKRTSAFIGDLIFQGPRRFFSQLLSEKQNVWSFIFKRNKLASPFGTQHGADLGVVYQPGDLTDNVVNFINHLDPNGRRVDQNEITWPRYTKSSPRLLSFVDGSKPQVIITDTFRSEAIAFLTNLTLEHPLASK</sequence>
<dbReference type="AlphaFoldDB" id="A0AAW0G5J7"/>
<dbReference type="EMBL" id="JASBNA010000010">
    <property type="protein sequence ID" value="KAK7688543.1"/>
    <property type="molecule type" value="Genomic_DNA"/>
</dbReference>